<dbReference type="PANTHER" id="PTHR30411">
    <property type="entry name" value="CYTOPLASMIC PROTEIN"/>
    <property type="match status" value="1"/>
</dbReference>
<dbReference type="Proteomes" id="UP000824159">
    <property type="component" value="Unassembled WGS sequence"/>
</dbReference>
<dbReference type="CDD" id="cd04333">
    <property type="entry name" value="ProX_deacylase"/>
    <property type="match status" value="1"/>
</dbReference>
<accession>A0A9D1HD29</accession>
<gene>
    <name evidence="2" type="ORF">IAD12_00545</name>
</gene>
<reference evidence="2" key="1">
    <citation type="submission" date="2020-10" db="EMBL/GenBank/DDBJ databases">
        <authorList>
            <person name="Gilroy R."/>
        </authorList>
    </citation>
    <scope>NUCLEOTIDE SEQUENCE</scope>
    <source>
        <strain evidence="2">CHK176-22527</strain>
    </source>
</reference>
<evidence type="ECO:0000259" key="1">
    <source>
        <dbReference type="Pfam" id="PF04073"/>
    </source>
</evidence>
<feature type="domain" description="YbaK/aminoacyl-tRNA synthetase-associated" evidence="1">
    <location>
        <begin position="27"/>
        <end position="141"/>
    </location>
</feature>
<proteinExistence type="predicted"/>
<evidence type="ECO:0000313" key="3">
    <source>
        <dbReference type="Proteomes" id="UP000824159"/>
    </source>
</evidence>
<dbReference type="InterPro" id="IPR007214">
    <property type="entry name" value="YbaK/aa-tRNA-synth-assoc-dom"/>
</dbReference>
<organism evidence="2 3">
    <name type="scientific">Candidatus Allocopromorpha excrementavium</name>
    <dbReference type="NCBI Taxonomy" id="2840741"/>
    <lineage>
        <taxon>Bacteria</taxon>
        <taxon>Bacillati</taxon>
        <taxon>Bacillota</taxon>
        <taxon>Clostridia</taxon>
        <taxon>Eubacteriales</taxon>
        <taxon>Eubacteriaceae</taxon>
        <taxon>Eubacteriaceae incertae sedis</taxon>
        <taxon>Candidatus Allocopromorpha</taxon>
    </lineage>
</organism>
<dbReference type="AlphaFoldDB" id="A0A9D1HD29"/>
<dbReference type="GO" id="GO:0002161">
    <property type="term" value="F:aminoacyl-tRNA deacylase activity"/>
    <property type="evidence" value="ECO:0007669"/>
    <property type="project" value="InterPro"/>
</dbReference>
<reference evidence="2" key="2">
    <citation type="journal article" date="2021" name="PeerJ">
        <title>Extensive microbial diversity within the chicken gut microbiome revealed by metagenomics and culture.</title>
        <authorList>
            <person name="Gilroy R."/>
            <person name="Ravi A."/>
            <person name="Getino M."/>
            <person name="Pursley I."/>
            <person name="Horton D.L."/>
            <person name="Alikhan N.F."/>
            <person name="Baker D."/>
            <person name="Gharbi K."/>
            <person name="Hall N."/>
            <person name="Watson M."/>
            <person name="Adriaenssens E.M."/>
            <person name="Foster-Nyarko E."/>
            <person name="Jarju S."/>
            <person name="Secka A."/>
            <person name="Antonio M."/>
            <person name="Oren A."/>
            <person name="Chaudhuri R.R."/>
            <person name="La Ragione R."/>
            <person name="Hildebrand F."/>
            <person name="Pallen M.J."/>
        </authorList>
    </citation>
    <scope>NUCLEOTIDE SEQUENCE</scope>
    <source>
        <strain evidence="2">CHK176-22527</strain>
    </source>
</reference>
<dbReference type="PANTHER" id="PTHR30411:SF1">
    <property type="entry name" value="CYTOPLASMIC PROTEIN"/>
    <property type="match status" value="1"/>
</dbReference>
<evidence type="ECO:0000313" key="2">
    <source>
        <dbReference type="EMBL" id="HIT98727.1"/>
    </source>
</evidence>
<dbReference type="InterPro" id="IPR036754">
    <property type="entry name" value="YbaK/aa-tRNA-synt-asso_dom_sf"/>
</dbReference>
<protein>
    <submittedName>
        <fullName evidence="2">YbaK/EbsC family protein</fullName>
    </submittedName>
</protein>
<sequence length="157" mass="17033">MSFESVKEYLKEYGLDDRAMEFPVSSASVALAAEAVGCLEKEIAKTMAFKVDGKAVLVVMAGDAKIDNPKYKAAFGTKAVMLKGEEVENMTGHPIGGVCPFDVREGADVYLDVSLRRFETVYPACGSSSSAVKLSIEELEKASCFKDWVDIGKGWEQ</sequence>
<dbReference type="SUPFAM" id="SSF55826">
    <property type="entry name" value="YbaK/ProRS associated domain"/>
    <property type="match status" value="1"/>
</dbReference>
<dbReference type="Gene3D" id="3.90.960.10">
    <property type="entry name" value="YbaK/aminoacyl-tRNA synthetase-associated domain"/>
    <property type="match status" value="1"/>
</dbReference>
<comment type="caution">
    <text evidence="2">The sequence shown here is derived from an EMBL/GenBank/DDBJ whole genome shotgun (WGS) entry which is preliminary data.</text>
</comment>
<name>A0A9D1HD29_9FIRM</name>
<dbReference type="Pfam" id="PF04073">
    <property type="entry name" value="tRNA_edit"/>
    <property type="match status" value="1"/>
</dbReference>
<dbReference type="EMBL" id="DVLX01000007">
    <property type="protein sequence ID" value="HIT98727.1"/>
    <property type="molecule type" value="Genomic_DNA"/>
</dbReference>